<reference evidence="2" key="1">
    <citation type="submission" date="2020-09" db="EMBL/GenBank/DDBJ databases">
        <authorList>
            <person name="Kikuchi T."/>
        </authorList>
    </citation>
    <scope>NUCLEOTIDE SEQUENCE</scope>
    <source>
        <strain evidence="2">SH1</strain>
    </source>
</reference>
<name>A0A811LC27_9BILA</name>
<dbReference type="Proteomes" id="UP000783686">
    <property type="component" value="Unassembled WGS sequence"/>
</dbReference>
<gene>
    <name evidence="2" type="ORF">BOKJ2_LOCUS11403</name>
</gene>
<keyword evidence="3" id="KW-1185">Reference proteome</keyword>
<proteinExistence type="predicted"/>
<dbReference type="EMBL" id="CAJFCW020000005">
    <property type="protein sequence ID" value="CAG9120433.1"/>
    <property type="molecule type" value="Genomic_DNA"/>
</dbReference>
<organism evidence="2 3">
    <name type="scientific">Bursaphelenchus okinawaensis</name>
    <dbReference type="NCBI Taxonomy" id="465554"/>
    <lineage>
        <taxon>Eukaryota</taxon>
        <taxon>Metazoa</taxon>
        <taxon>Ecdysozoa</taxon>
        <taxon>Nematoda</taxon>
        <taxon>Chromadorea</taxon>
        <taxon>Rhabditida</taxon>
        <taxon>Tylenchina</taxon>
        <taxon>Tylenchomorpha</taxon>
        <taxon>Aphelenchoidea</taxon>
        <taxon>Aphelenchoididae</taxon>
        <taxon>Bursaphelenchus</taxon>
    </lineage>
</organism>
<dbReference type="Proteomes" id="UP000614601">
    <property type="component" value="Unassembled WGS sequence"/>
</dbReference>
<dbReference type="AlphaFoldDB" id="A0A811LC27"/>
<evidence type="ECO:0000313" key="3">
    <source>
        <dbReference type="Proteomes" id="UP000614601"/>
    </source>
</evidence>
<accession>A0A811LC27</accession>
<protein>
    <recommendedName>
        <fullName evidence="1">F-box domain-containing protein</fullName>
    </recommendedName>
</protein>
<sequence>MTKDHSILKKNVFLEDLPEKVWQIILAKMVNIDSLAALAATNKTFYKRINRDFKSMCYSDGIYRLVGETWATAFSLTAHRAFDLLCGVTCPHSGTFAFYLRPHYVVLSHIDFSNFKFELLDFKDQLRAPIMKVSVINKGKRLIIHCQNSINDQFAYLYDIETKQILRSFETTDVQFKDYTQLLDNNIVYDPYSNKEFEIPPGMRRYRPQHSDTFSEHRYIAGDDG</sequence>
<dbReference type="Pfam" id="PF00646">
    <property type="entry name" value="F-box"/>
    <property type="match status" value="1"/>
</dbReference>
<evidence type="ECO:0000259" key="1">
    <source>
        <dbReference type="Pfam" id="PF00646"/>
    </source>
</evidence>
<evidence type="ECO:0000313" key="2">
    <source>
        <dbReference type="EMBL" id="CAD5225087.1"/>
    </source>
</evidence>
<comment type="caution">
    <text evidence="2">The sequence shown here is derived from an EMBL/GenBank/DDBJ whole genome shotgun (WGS) entry which is preliminary data.</text>
</comment>
<feature type="domain" description="F-box" evidence="1">
    <location>
        <begin position="14"/>
        <end position="51"/>
    </location>
</feature>
<dbReference type="EMBL" id="CAJFDH010000005">
    <property type="protein sequence ID" value="CAD5225087.1"/>
    <property type="molecule type" value="Genomic_DNA"/>
</dbReference>
<dbReference type="InterPro" id="IPR001810">
    <property type="entry name" value="F-box_dom"/>
</dbReference>